<feature type="transmembrane region" description="Helical" evidence="2">
    <location>
        <begin position="431"/>
        <end position="449"/>
    </location>
</feature>
<feature type="region of interest" description="Disordered" evidence="1">
    <location>
        <begin position="482"/>
        <end position="517"/>
    </location>
</feature>
<keyword evidence="2" id="KW-0472">Membrane</keyword>
<keyword evidence="2" id="KW-0812">Transmembrane</keyword>
<organism evidence="3 4">
    <name type="scientific">Mycena chlorophos</name>
    <name type="common">Agaric fungus</name>
    <name type="synonym">Agaricus chlorophos</name>
    <dbReference type="NCBI Taxonomy" id="658473"/>
    <lineage>
        <taxon>Eukaryota</taxon>
        <taxon>Fungi</taxon>
        <taxon>Dikarya</taxon>
        <taxon>Basidiomycota</taxon>
        <taxon>Agaricomycotina</taxon>
        <taxon>Agaricomycetes</taxon>
        <taxon>Agaricomycetidae</taxon>
        <taxon>Agaricales</taxon>
        <taxon>Marasmiineae</taxon>
        <taxon>Mycenaceae</taxon>
        <taxon>Mycena</taxon>
    </lineage>
</organism>
<name>A0ABQ0LAV4_MYCCL</name>
<dbReference type="EMBL" id="DF844314">
    <property type="protein sequence ID" value="GAT48228.1"/>
    <property type="molecule type" value="Genomic_DNA"/>
</dbReference>
<feature type="compositionally biased region" description="Acidic residues" evidence="1">
    <location>
        <begin position="643"/>
        <end position="653"/>
    </location>
</feature>
<keyword evidence="2" id="KW-1133">Transmembrane helix</keyword>
<evidence type="ECO:0000256" key="1">
    <source>
        <dbReference type="SAM" id="MobiDB-lite"/>
    </source>
</evidence>
<feature type="compositionally biased region" description="Acidic residues" evidence="1">
    <location>
        <begin position="506"/>
        <end position="515"/>
    </location>
</feature>
<evidence type="ECO:0000313" key="3">
    <source>
        <dbReference type="EMBL" id="GAT48228.1"/>
    </source>
</evidence>
<feature type="region of interest" description="Disordered" evidence="1">
    <location>
        <begin position="555"/>
        <end position="621"/>
    </location>
</feature>
<accession>A0ABQ0LAV4</accession>
<dbReference type="Proteomes" id="UP000815677">
    <property type="component" value="Unassembled WGS sequence"/>
</dbReference>
<evidence type="ECO:0000256" key="2">
    <source>
        <dbReference type="SAM" id="Phobius"/>
    </source>
</evidence>
<gene>
    <name evidence="3" type="ORF">MCHLO_05649</name>
</gene>
<sequence length="1217" mass="135862">MASEQRFCRDDPDLVLLVKGRNGHPDLFLAPNHPFGAKLSGRVIITDQDTSEEGLDATWADEQTKKTPKGNLEDHLQNGWFRLQSGDMLAVRSTRGNRDPLKDVPVVWVVGRTLVPQTLVDEYERARDSFLGPDNLRTGSRPVVSEDDDGNRTLKGGIAFERTPMAKGVNGGRAYTLGPSFEKQTKNVAPVASLKASSEDYDAEELGEFKGEFIKASTAIAVHAIELGPDGMLDAMKAGASVRNVPAYGVDDNHYFGTTQVNVAAAQRPAAKDHTLFNDHKFFGGAHHDRGDSVGHYTSMTDHSVLPSNYTPGFFFLHGLGVFVVLEPLLTVVFTGLRQHGGTSPLSPEGEEIELDITAVRLTAVTYPPGALMNGMGRLIIAAWPDGKPFYIPPEVIYAGIKYLDDKGVPLKAQTKRTTWIVEGQYLMSRVALATFIIRCLMLLIYFVIQQFPPSLEVRFHADRFESAFDFVEDGERRQVDPWDMAPGFRKRDAKSSSMDTGNDGIPEDNELEDGDEKRTEAMKQWYEYSLHHAQHIPSTGGYIKTPFKFFDLSEPKPAMPNKRKSGRAAKTAAMNKANRPQRKSASKKARKSASKSPRKSSKKGMGSNGDDDEYVDQGSDVEMGNGEAIEVDEVVEQDEDLGDSDMEVEEDVPLSLRSQKHAREETGLTNNEQHENEDEDEDVAECRQQHDEWTQSLLCDEPDKTSPDIAAAYSQHIPFVERLTLERLQKDIDELQDVLVAVTSDSLPSVHAQSNVEQTIAALARDPASRSVASMLTTLWTNINSLNTNRAIDTFRLRMTRVSIMLSNYFAWNWLYDFCRGTVVNWMRSGASAENWIQHLAKNVKNALESRTKMATFDPTTYMLEISSKPFEYSNQKRRIYPVGPELDNAVVYWTLRIITEWFQYPENRASRWQAFFVSSILAAFGQDALLLNVVWDGYQNVHGRVIGDSRATAHVLQRFRLLDAQLGGHPLCQEGSAENVKLATVVEIVKKIQNPAGQSIGIPPNPIDKHTLPALAAPTPLPHPHLPLPNISLRVSELQLRRLADFGNFIDEAIQVAIGRDDGKKTKWKDALRRFPDSLVPFRNLGPSAKRAYEADGPYSSANARSSQGFYSALNFRGILFNSHFSRYGWLLHADHNDFLAAKQELADDYQRVTGNTPPENVFCNQAAYGPANRHRTIELAAVYAKNVPRHDFLTLLEDAQHAGRSSIPFARFWT</sequence>
<reference evidence="3" key="1">
    <citation type="submission" date="2014-09" db="EMBL/GenBank/DDBJ databases">
        <title>Genome sequence of the luminous mushroom Mycena chlorophos for searching fungal bioluminescence genes.</title>
        <authorList>
            <person name="Tanaka Y."/>
            <person name="Kasuga D."/>
            <person name="Oba Y."/>
            <person name="Hase S."/>
            <person name="Sato K."/>
            <person name="Oba Y."/>
            <person name="Sakakibara Y."/>
        </authorList>
    </citation>
    <scope>NUCLEOTIDE SEQUENCE</scope>
</reference>
<feature type="region of interest" description="Disordered" evidence="1">
    <location>
        <begin position="643"/>
        <end position="689"/>
    </location>
</feature>
<feature type="compositionally biased region" description="Basic residues" evidence="1">
    <location>
        <begin position="580"/>
        <end position="603"/>
    </location>
</feature>
<proteinExistence type="predicted"/>
<feature type="transmembrane region" description="Helical" evidence="2">
    <location>
        <begin position="314"/>
        <end position="337"/>
    </location>
</feature>
<protein>
    <submittedName>
        <fullName evidence="3">Uncharacterized protein</fullName>
    </submittedName>
</protein>
<evidence type="ECO:0000313" key="4">
    <source>
        <dbReference type="Proteomes" id="UP000815677"/>
    </source>
</evidence>
<keyword evidence="4" id="KW-1185">Reference proteome</keyword>